<dbReference type="Pfam" id="PF01826">
    <property type="entry name" value="TIL"/>
    <property type="match status" value="2"/>
</dbReference>
<keyword evidence="3 4" id="KW-1015">Disulfide bond</keyword>
<dbReference type="Proteomes" id="UP000887569">
    <property type="component" value="Unplaced"/>
</dbReference>
<organism evidence="7 8">
    <name type="scientific">Parascaris univalens</name>
    <name type="common">Nematode worm</name>
    <dbReference type="NCBI Taxonomy" id="6257"/>
    <lineage>
        <taxon>Eukaryota</taxon>
        <taxon>Metazoa</taxon>
        <taxon>Ecdysozoa</taxon>
        <taxon>Nematoda</taxon>
        <taxon>Chromadorea</taxon>
        <taxon>Rhabditida</taxon>
        <taxon>Spirurina</taxon>
        <taxon>Ascaridomorpha</taxon>
        <taxon>Ascaridoidea</taxon>
        <taxon>Ascarididae</taxon>
        <taxon>Parascaris</taxon>
    </lineage>
</organism>
<comment type="caution">
    <text evidence="4">Lacks conserved residue(s) required for the propagation of feature annotation.</text>
</comment>
<dbReference type="WBParaSite" id="PgB16_g040_t01">
    <property type="protein sequence ID" value="PgB16_g040_t01"/>
    <property type="gene ID" value="PgB16_g040"/>
</dbReference>
<dbReference type="CDD" id="cd00191">
    <property type="entry name" value="TY"/>
    <property type="match status" value="1"/>
</dbReference>
<dbReference type="InterPro" id="IPR036423">
    <property type="entry name" value="SOD-like_Cu/Zn_dom_sf"/>
</dbReference>
<dbReference type="SUPFAM" id="SSF57610">
    <property type="entry name" value="Thyroglobulin type-1 domain"/>
    <property type="match status" value="1"/>
</dbReference>
<feature type="region of interest" description="Disordered" evidence="5">
    <location>
        <begin position="549"/>
        <end position="575"/>
    </location>
</feature>
<dbReference type="InterPro" id="IPR036084">
    <property type="entry name" value="Ser_inhib-like_sf"/>
</dbReference>
<proteinExistence type="predicted"/>
<evidence type="ECO:0000256" key="1">
    <source>
        <dbReference type="ARBA" id="ARBA00022690"/>
    </source>
</evidence>
<evidence type="ECO:0000256" key="2">
    <source>
        <dbReference type="ARBA" id="ARBA00022900"/>
    </source>
</evidence>
<evidence type="ECO:0000256" key="3">
    <source>
        <dbReference type="ARBA" id="ARBA00023157"/>
    </source>
</evidence>
<evidence type="ECO:0000256" key="4">
    <source>
        <dbReference type="PROSITE-ProRule" id="PRU00500"/>
    </source>
</evidence>
<feature type="compositionally biased region" description="Basic and acidic residues" evidence="5">
    <location>
        <begin position="11"/>
        <end position="20"/>
    </location>
</feature>
<sequence>MFRSQQQGARKIGEREEGKGESEALKAALFFEHTVSCPDGSTWLRPCSHDSDCVVSDEICAERKCCSACNQRRRQILDELPTNDVFGVHIPQCENNGKYYHAAQCRVGTEECWCVDQFGRTISAPHTKTRDYGRICQLMRDTVSESSWIDERELLKKLSDKFDLRRKQESIGPVENHITLLLTGVDSRSETRTTRRFEANPKQRNDEGGGEFTDIISDSISEDDFSKLDICTNQSSVNNEDKSANVCKCDDDCFGDQRCCLHENGSLCYDASNCFIRRNTDLHSPCIRQSQCSLENVDVTEHCIDSLREYKACGSPCPISCGNRNIPRELCEEKCTPGCFCKIPYIIENDADPANSSCARSCANPKARCSSADCASGCTCRDPYVLLDAADPNSRCVLPIECVSQAWCSDPLKEYQSCASSCPLGCNNRVPQTCTPCVSGCFCKAVISGCPVNTKDVNGKICNYDSDCQSQQKCCRSSSPTILGSQHQQCTCSDPHAIWNSCGSLCPEYCGQPSVPHCSATCNPGCHCEAGYVKARNDVTAPCVAKAQCSPTGNRDDATESTPKPSDPFNGRGLASVQISGQDGRISGRFRFFRYGDKMLRLKGTVYGIPPGEHALLIHEYGDISDACTHVGNILLIDNERNMSAILGNVQGDGTANTEIGFQANLEKMDVERFLRAA</sequence>
<dbReference type="InterPro" id="IPR000716">
    <property type="entry name" value="Thyroglobulin_1"/>
</dbReference>
<evidence type="ECO:0000313" key="8">
    <source>
        <dbReference type="WBParaSite" id="PgB16_g040_t01"/>
    </source>
</evidence>
<feature type="disulfide bond" evidence="4">
    <location>
        <begin position="105"/>
        <end position="112"/>
    </location>
</feature>
<keyword evidence="1" id="KW-0646">Protease inhibitor</keyword>
<dbReference type="SUPFAM" id="SSF57567">
    <property type="entry name" value="Serine protease inhibitors"/>
    <property type="match status" value="1"/>
</dbReference>
<dbReference type="InterPro" id="IPR036857">
    <property type="entry name" value="Thyroglobulin_1_sf"/>
</dbReference>
<protein>
    <submittedName>
        <fullName evidence="8">Thyroglobulin type-1 domain-containing protein</fullName>
    </submittedName>
</protein>
<dbReference type="GO" id="GO:0006801">
    <property type="term" value="P:superoxide metabolic process"/>
    <property type="evidence" value="ECO:0007669"/>
    <property type="project" value="InterPro"/>
</dbReference>
<feature type="region of interest" description="Disordered" evidence="5">
    <location>
        <begin position="1"/>
        <end position="20"/>
    </location>
</feature>
<dbReference type="AlphaFoldDB" id="A0A914ZRL7"/>
<name>A0A914ZRL7_PARUN</name>
<dbReference type="CDD" id="cd19941">
    <property type="entry name" value="TIL"/>
    <property type="match status" value="4"/>
</dbReference>
<dbReference type="PANTHER" id="PTHR23259:SF70">
    <property type="entry name" value="ACCESSORY GLAND PROTEIN ACP62F-RELATED"/>
    <property type="match status" value="1"/>
</dbReference>
<keyword evidence="7" id="KW-1185">Reference proteome</keyword>
<feature type="domain" description="Thyroglobulin type-1" evidence="6">
    <location>
        <begin position="66"/>
        <end position="136"/>
    </location>
</feature>
<dbReference type="Gene3D" id="2.60.40.200">
    <property type="entry name" value="Superoxide dismutase, copper/zinc binding domain"/>
    <property type="match status" value="1"/>
</dbReference>
<accession>A0A914ZRL7</accession>
<dbReference type="GO" id="GO:0046872">
    <property type="term" value="F:metal ion binding"/>
    <property type="evidence" value="ECO:0007669"/>
    <property type="project" value="InterPro"/>
</dbReference>
<keyword evidence="2" id="KW-0722">Serine protease inhibitor</keyword>
<dbReference type="SUPFAM" id="SSF49329">
    <property type="entry name" value="Cu,Zn superoxide dismutase-like"/>
    <property type="match status" value="1"/>
</dbReference>
<dbReference type="PANTHER" id="PTHR23259">
    <property type="entry name" value="RIDDLE"/>
    <property type="match status" value="1"/>
</dbReference>
<dbReference type="PROSITE" id="PS51162">
    <property type="entry name" value="THYROGLOBULIN_1_2"/>
    <property type="match status" value="1"/>
</dbReference>
<dbReference type="InterPro" id="IPR002919">
    <property type="entry name" value="TIL_dom"/>
</dbReference>
<evidence type="ECO:0000256" key="5">
    <source>
        <dbReference type="SAM" id="MobiDB-lite"/>
    </source>
</evidence>
<dbReference type="InterPro" id="IPR051368">
    <property type="entry name" value="SerProtInhib-TIL_Domain"/>
</dbReference>
<dbReference type="GO" id="GO:0004867">
    <property type="term" value="F:serine-type endopeptidase inhibitor activity"/>
    <property type="evidence" value="ECO:0007669"/>
    <property type="project" value="UniProtKB-KW"/>
</dbReference>
<evidence type="ECO:0000313" key="7">
    <source>
        <dbReference type="Proteomes" id="UP000887569"/>
    </source>
</evidence>
<dbReference type="Gene3D" id="2.10.25.10">
    <property type="entry name" value="Laminin"/>
    <property type="match status" value="3"/>
</dbReference>
<evidence type="ECO:0000259" key="6">
    <source>
        <dbReference type="PROSITE" id="PS51162"/>
    </source>
</evidence>
<reference evidence="8" key="1">
    <citation type="submission" date="2022-11" db="UniProtKB">
        <authorList>
            <consortium name="WormBaseParasite"/>
        </authorList>
    </citation>
    <scope>IDENTIFICATION</scope>
</reference>